<organism evidence="1 2">
    <name type="scientific">Bradyrhizobium diversitatis</name>
    <dbReference type="NCBI Taxonomy" id="2755406"/>
    <lineage>
        <taxon>Bacteria</taxon>
        <taxon>Pseudomonadati</taxon>
        <taxon>Pseudomonadota</taxon>
        <taxon>Alphaproteobacteria</taxon>
        <taxon>Hyphomicrobiales</taxon>
        <taxon>Nitrobacteraceae</taxon>
        <taxon>Bradyrhizobium</taxon>
    </lineage>
</organism>
<name>A0ABS0P141_9BRAD</name>
<dbReference type="Proteomes" id="UP001194539">
    <property type="component" value="Unassembled WGS sequence"/>
</dbReference>
<dbReference type="EMBL" id="JACEGD010000010">
    <property type="protein sequence ID" value="MBH5386949.1"/>
    <property type="molecule type" value="Genomic_DNA"/>
</dbReference>
<sequence>MASVGTLNEITLISDVDGNKPDESGVLKSIAERYRSAVHGVEVHPAVDMDCRPSAQLLSVAAELRARNASHEAWLATATALIAGNEVALSRH</sequence>
<evidence type="ECO:0000313" key="2">
    <source>
        <dbReference type="Proteomes" id="UP001194539"/>
    </source>
</evidence>
<keyword evidence="2" id="KW-1185">Reference proteome</keyword>
<proteinExistence type="predicted"/>
<accession>A0ABS0P141</accession>
<reference evidence="1 2" key="1">
    <citation type="submission" date="2020-07" db="EMBL/GenBank/DDBJ databases">
        <title>Bradyrhizobium diversity isolated from nodules of indigenous legumes of Western Australia.</title>
        <authorList>
            <person name="Klepa M.S."/>
        </authorList>
    </citation>
    <scope>NUCLEOTIDE SEQUENCE [LARGE SCALE GENOMIC DNA]</scope>
    <source>
        <strain evidence="1 2">CNPSo 4019</strain>
    </source>
</reference>
<comment type="caution">
    <text evidence="1">The sequence shown here is derived from an EMBL/GenBank/DDBJ whole genome shotgun (WGS) entry which is preliminary data.</text>
</comment>
<protein>
    <submittedName>
        <fullName evidence="1">Uncharacterized protein</fullName>
    </submittedName>
</protein>
<dbReference type="RefSeq" id="WP_197966163.1">
    <property type="nucleotide sequence ID" value="NZ_JACEGD010000010.1"/>
</dbReference>
<evidence type="ECO:0000313" key="1">
    <source>
        <dbReference type="EMBL" id="MBH5386949.1"/>
    </source>
</evidence>
<gene>
    <name evidence="1" type="ORF">H1B27_11755</name>
</gene>